<evidence type="ECO:0000313" key="1">
    <source>
        <dbReference type="EMBL" id="CAB4571817.1"/>
    </source>
</evidence>
<organism evidence="1">
    <name type="scientific">freshwater metagenome</name>
    <dbReference type="NCBI Taxonomy" id="449393"/>
    <lineage>
        <taxon>unclassified sequences</taxon>
        <taxon>metagenomes</taxon>
        <taxon>ecological metagenomes</taxon>
    </lineage>
</organism>
<reference evidence="1" key="1">
    <citation type="submission" date="2020-05" db="EMBL/GenBank/DDBJ databases">
        <authorList>
            <person name="Chiriac C."/>
            <person name="Salcher M."/>
            <person name="Ghai R."/>
            <person name="Kavagutti S V."/>
        </authorList>
    </citation>
    <scope>NUCLEOTIDE SEQUENCE</scope>
</reference>
<dbReference type="EMBL" id="CAEZTJ010000106">
    <property type="protein sequence ID" value="CAB4571817.1"/>
    <property type="molecule type" value="Genomic_DNA"/>
</dbReference>
<gene>
    <name evidence="1" type="ORF">UFOPK1650_00744</name>
</gene>
<name>A0A6J6E6P1_9ZZZZ</name>
<accession>A0A6J6E6P1</accession>
<dbReference type="AlphaFoldDB" id="A0A6J6E6P1"/>
<proteinExistence type="predicted"/>
<protein>
    <submittedName>
        <fullName evidence="1">Unannotated protein</fullName>
    </submittedName>
</protein>
<sequence>MKRHPCNSSVCSDSRCIQEGQMIIIDTSTHLDRHRDTKRFGTLHRRCNDLFEEKSLVWQGRTATFTRHLRNRAAEVEIDVVSTILSPQHLDRLGQRCTFRRIELNGTGRLVLSRDDHPHRLFIAFYKSACSDHLGDEEACTLFSTEGTESRVGDSGHRSEHDGRIDRHFPIRKVTVLDTKRERWN</sequence>